<gene>
    <name evidence="3" type="ORF">L211DRAFT_776174</name>
</gene>
<organism evidence="3 4">
    <name type="scientific">Terfezia boudieri ATCC MYA-4762</name>
    <dbReference type="NCBI Taxonomy" id="1051890"/>
    <lineage>
        <taxon>Eukaryota</taxon>
        <taxon>Fungi</taxon>
        <taxon>Dikarya</taxon>
        <taxon>Ascomycota</taxon>
        <taxon>Pezizomycotina</taxon>
        <taxon>Pezizomycetes</taxon>
        <taxon>Pezizales</taxon>
        <taxon>Pezizaceae</taxon>
        <taxon>Terfezia</taxon>
    </lineage>
</organism>
<dbReference type="InterPro" id="IPR039146">
    <property type="entry name" value="GPANK1"/>
</dbReference>
<dbReference type="PANTHER" id="PTHR20923">
    <property type="entry name" value="BAT4 PROTEIN-RELATED"/>
    <property type="match status" value="1"/>
</dbReference>
<protein>
    <recommendedName>
        <fullName evidence="2">G-patch domain-containing protein</fullName>
    </recommendedName>
</protein>
<dbReference type="OrthoDB" id="20282at2759"/>
<feature type="compositionally biased region" description="Basic and acidic residues" evidence="1">
    <location>
        <begin position="224"/>
        <end position="248"/>
    </location>
</feature>
<reference evidence="3 4" key="1">
    <citation type="journal article" date="2018" name="Nat. Ecol. Evol.">
        <title>Pezizomycetes genomes reveal the molecular basis of ectomycorrhizal truffle lifestyle.</title>
        <authorList>
            <person name="Murat C."/>
            <person name="Payen T."/>
            <person name="Noel B."/>
            <person name="Kuo A."/>
            <person name="Morin E."/>
            <person name="Chen J."/>
            <person name="Kohler A."/>
            <person name="Krizsan K."/>
            <person name="Balestrini R."/>
            <person name="Da Silva C."/>
            <person name="Montanini B."/>
            <person name="Hainaut M."/>
            <person name="Levati E."/>
            <person name="Barry K.W."/>
            <person name="Belfiori B."/>
            <person name="Cichocki N."/>
            <person name="Clum A."/>
            <person name="Dockter R.B."/>
            <person name="Fauchery L."/>
            <person name="Guy J."/>
            <person name="Iotti M."/>
            <person name="Le Tacon F."/>
            <person name="Lindquist E.A."/>
            <person name="Lipzen A."/>
            <person name="Malagnac F."/>
            <person name="Mello A."/>
            <person name="Molinier V."/>
            <person name="Miyauchi S."/>
            <person name="Poulain J."/>
            <person name="Riccioni C."/>
            <person name="Rubini A."/>
            <person name="Sitrit Y."/>
            <person name="Splivallo R."/>
            <person name="Traeger S."/>
            <person name="Wang M."/>
            <person name="Zifcakova L."/>
            <person name="Wipf D."/>
            <person name="Zambonelli A."/>
            <person name="Paolocci F."/>
            <person name="Nowrousian M."/>
            <person name="Ottonello S."/>
            <person name="Baldrian P."/>
            <person name="Spatafora J.W."/>
            <person name="Henrissat B."/>
            <person name="Nagy L.G."/>
            <person name="Aury J.M."/>
            <person name="Wincker P."/>
            <person name="Grigoriev I.V."/>
            <person name="Bonfante P."/>
            <person name="Martin F.M."/>
        </authorList>
    </citation>
    <scope>NUCLEOTIDE SEQUENCE [LARGE SCALE GENOMIC DNA]</scope>
    <source>
        <strain evidence="3 4">ATCC MYA-4762</strain>
    </source>
</reference>
<dbReference type="PROSITE" id="PS50174">
    <property type="entry name" value="G_PATCH"/>
    <property type="match status" value="1"/>
</dbReference>
<feature type="region of interest" description="Disordered" evidence="1">
    <location>
        <begin position="1"/>
        <end position="21"/>
    </location>
</feature>
<name>A0A3N4M6W4_9PEZI</name>
<dbReference type="InParanoid" id="A0A3N4M6W4"/>
<dbReference type="PANTHER" id="PTHR20923:SF1">
    <property type="entry name" value="G PATCH DOMAIN AND ANKYRIN REPEAT-CONTAINING PROTEIN 1"/>
    <property type="match status" value="1"/>
</dbReference>
<dbReference type="STRING" id="1051890.A0A3N4M6W4"/>
<dbReference type="InterPro" id="IPR000467">
    <property type="entry name" value="G_patch_dom"/>
</dbReference>
<accession>A0A3N4M6W4</accession>
<dbReference type="Proteomes" id="UP000267821">
    <property type="component" value="Unassembled WGS sequence"/>
</dbReference>
<evidence type="ECO:0000313" key="3">
    <source>
        <dbReference type="EMBL" id="RPB29409.1"/>
    </source>
</evidence>
<dbReference type="EMBL" id="ML121527">
    <property type="protein sequence ID" value="RPB29409.1"/>
    <property type="molecule type" value="Genomic_DNA"/>
</dbReference>
<feature type="compositionally biased region" description="Acidic residues" evidence="1">
    <location>
        <begin position="1"/>
        <end position="12"/>
    </location>
</feature>
<feature type="region of interest" description="Disordered" evidence="1">
    <location>
        <begin position="201"/>
        <end position="255"/>
    </location>
</feature>
<dbReference type="AlphaFoldDB" id="A0A3N4M6W4"/>
<sequence length="255" mass="28084">DMDDHDEEEYVGPEDWKKHKPYGAGISQRRINFVKAGSVQARLATTKATTASTDVSSFYLNLVLKGSEAAPGTPALVTDATPTATAIRTGNAELITNTERKGEDEEEVVVAKNTYPVCDICSLPIHDPRTHQHTIAHQSSLPHSELPHHLDRSSQGLKYLVSRGWDPDKKVGLGKEGAEGDRVPMAVRLKPKHDTVGLGVKIKDRDRDKRKAKGFGSGSGSETKVVKKLDAKSARKEAERERERRKALVDYLNRS</sequence>
<evidence type="ECO:0000313" key="4">
    <source>
        <dbReference type="Proteomes" id="UP000267821"/>
    </source>
</evidence>
<keyword evidence="4" id="KW-1185">Reference proteome</keyword>
<feature type="non-terminal residue" evidence="3">
    <location>
        <position position="1"/>
    </location>
</feature>
<dbReference type="GO" id="GO:0003676">
    <property type="term" value="F:nucleic acid binding"/>
    <property type="evidence" value="ECO:0007669"/>
    <property type="project" value="InterPro"/>
</dbReference>
<evidence type="ECO:0000259" key="2">
    <source>
        <dbReference type="PROSITE" id="PS50174"/>
    </source>
</evidence>
<proteinExistence type="predicted"/>
<feature type="domain" description="G-patch" evidence="2">
    <location>
        <begin position="152"/>
        <end position="203"/>
    </location>
</feature>
<evidence type="ECO:0000256" key="1">
    <source>
        <dbReference type="SAM" id="MobiDB-lite"/>
    </source>
</evidence>